<dbReference type="PANTHER" id="PTHR32305">
    <property type="match status" value="1"/>
</dbReference>
<feature type="region of interest" description="Disordered" evidence="1">
    <location>
        <begin position="882"/>
        <end position="930"/>
    </location>
</feature>
<dbReference type="AlphaFoldDB" id="A0A502HGL2"/>
<dbReference type="Proteomes" id="UP000317933">
    <property type="component" value="Unassembled WGS sequence"/>
</dbReference>
<evidence type="ECO:0000313" key="3">
    <source>
        <dbReference type="Proteomes" id="UP000317933"/>
    </source>
</evidence>
<organism evidence="2 3">
    <name type="scientific">Pseudomonas arsenicoxydans</name>
    <dbReference type="NCBI Taxonomy" id="702115"/>
    <lineage>
        <taxon>Bacteria</taxon>
        <taxon>Pseudomonadati</taxon>
        <taxon>Pseudomonadota</taxon>
        <taxon>Gammaproteobacteria</taxon>
        <taxon>Pseudomonadales</taxon>
        <taxon>Pseudomonadaceae</taxon>
        <taxon>Pseudomonas</taxon>
    </lineage>
</organism>
<dbReference type="EMBL" id="RCZE01000017">
    <property type="protein sequence ID" value="TPG72632.1"/>
    <property type="molecule type" value="Genomic_DNA"/>
</dbReference>
<reference evidence="2 3" key="1">
    <citation type="journal article" date="2019" name="Environ. Microbiol.">
        <title>Species interactions and distinct microbial communities in high Arctic permafrost affected cryosols are associated with the CH4 and CO2 gas fluxes.</title>
        <authorList>
            <person name="Altshuler I."/>
            <person name="Hamel J."/>
            <person name="Turney S."/>
            <person name="Magnuson E."/>
            <person name="Levesque R."/>
            <person name="Greer C."/>
            <person name="Whyte L.G."/>
        </authorList>
    </citation>
    <scope>NUCLEOTIDE SEQUENCE [LARGE SCALE GENOMIC DNA]</scope>
    <source>
        <strain evidence="2 3">E3</strain>
    </source>
</reference>
<dbReference type="RefSeq" id="WP_140671238.1">
    <property type="nucleotide sequence ID" value="NZ_RCZE01000017.1"/>
</dbReference>
<proteinExistence type="predicted"/>
<evidence type="ECO:0000313" key="2">
    <source>
        <dbReference type="EMBL" id="TPG72632.1"/>
    </source>
</evidence>
<accession>A0A502HGL2</accession>
<dbReference type="NCBIfam" id="TIGR03696">
    <property type="entry name" value="Rhs_assc_core"/>
    <property type="match status" value="1"/>
</dbReference>
<evidence type="ECO:0000256" key="1">
    <source>
        <dbReference type="SAM" id="MobiDB-lite"/>
    </source>
</evidence>
<feature type="region of interest" description="Disordered" evidence="1">
    <location>
        <begin position="360"/>
        <end position="379"/>
    </location>
</feature>
<dbReference type="InterPro" id="IPR022385">
    <property type="entry name" value="Rhs_assc_core"/>
</dbReference>
<dbReference type="Gene3D" id="2.180.10.10">
    <property type="entry name" value="RHS repeat-associated core"/>
    <property type="match status" value="1"/>
</dbReference>
<gene>
    <name evidence="2" type="ORF">EAH78_28715</name>
</gene>
<sequence length="930" mass="104745">MMSDSTANIHHNTPLLWGNDPRGLTIRTVAYERRDSGLAQARISRQEFNAHGRLNSQWDSRLLENGGGPNLSTIFTLSAQPILTRSVDCGWRVLLLGPAHQLLRAWDGRHSQQQIKYDGLLRRTEVTEYLQNEAPSVTERLIYADSRPEHARHNQCGQLISQFDSAGHLEIAEFDIQGRRLSETRRFLSDLQTPDWSSNPDENTPRLEIESNITRKKYNALGAVENQTDARNNQQIRLYDIAGQLQKVQLKRPNLPVKTLLSHITYSATGKVEKETTGNGVQTTRLYEPESDRLIQYTVAGPDHDFQNCFYRYDRVGNICEIQDLAQPTRYFRNQRTAAVSTFKYDTRYQLIEATGRESVPNAQGPALPELHKPTIDPTRMGNYKQTFTYDPAGNLKTLCHAGSHPYSVEMAIDPASNRSLKKPDVGEPDFTGSFDSNGNLLMLSPGAEKMRWDARNRLTEVIQVARRQDQNDTESYWYDSDGQRLRKVIHTKTSALMRTAEVRFLPGLDIHYDPDGETRHVVNIEASHSRVQSLHWLTDPPEGMANNQIRYNLVDNQGSCTLEVDEDAGLLTQEGYYAFGGTAWWAARSDVESRHKSIHYSGKTRDSSGLVYYGYRYYAPWLFRWINPDPAGSVDGLNHFRFCRNNPVTYKDFTGAQSVINGDGPDDIKLPSDMTLEQIETIQLSKGKGAMLTGTIVHQISLPKQFKLDNMSRETFKNAGPGTAFTAIANVYTGDIYFSPLESNARSLPPTNRTRTESFVTHTRLGKVPNPPIAHQGGGENPSHTQLAQRVGLDQKDAVGFALSSGLNRGIYNMTFMSRSSQNTPLVDDDSNDRLSYVDQKDLQKYKFVTESSGGVLTRTHQVSVLPPRWGNAIYDYLSGELGEDSHDQDPNVFTRKTRSEPAAFAPPPPPPMLMAQKPSQPLRPRVVH</sequence>
<name>A0A502HGL2_9PSED</name>
<protein>
    <submittedName>
        <fullName evidence="2">RHS repeat protein</fullName>
    </submittedName>
</protein>
<comment type="caution">
    <text evidence="2">The sequence shown here is derived from an EMBL/GenBank/DDBJ whole genome shotgun (WGS) entry which is preliminary data.</text>
</comment>
<dbReference type="PANTHER" id="PTHR32305:SF15">
    <property type="entry name" value="PROTEIN RHSA-RELATED"/>
    <property type="match status" value="1"/>
</dbReference>
<dbReference type="InterPro" id="IPR050708">
    <property type="entry name" value="T6SS_VgrG/RHS"/>
</dbReference>